<dbReference type="OrthoDB" id="6478003at2759"/>
<dbReference type="Proteomes" id="UP000821853">
    <property type="component" value="Unassembled WGS sequence"/>
</dbReference>
<name>A0A9J6GTZ5_HAELO</name>
<accession>A0A9J6GTZ5</accession>
<dbReference type="AlphaFoldDB" id="A0A9J6GTZ5"/>
<reference evidence="1 2" key="1">
    <citation type="journal article" date="2020" name="Cell">
        <title>Large-Scale Comparative Analyses of Tick Genomes Elucidate Their Genetic Diversity and Vector Capacities.</title>
        <authorList>
            <consortium name="Tick Genome and Microbiome Consortium (TIGMIC)"/>
            <person name="Jia N."/>
            <person name="Wang J."/>
            <person name="Shi W."/>
            <person name="Du L."/>
            <person name="Sun Y."/>
            <person name="Zhan W."/>
            <person name="Jiang J.F."/>
            <person name="Wang Q."/>
            <person name="Zhang B."/>
            <person name="Ji P."/>
            <person name="Bell-Sakyi L."/>
            <person name="Cui X.M."/>
            <person name="Yuan T.T."/>
            <person name="Jiang B.G."/>
            <person name="Yang W.F."/>
            <person name="Lam T.T."/>
            <person name="Chang Q.C."/>
            <person name="Ding S.J."/>
            <person name="Wang X.J."/>
            <person name="Zhu J.G."/>
            <person name="Ruan X.D."/>
            <person name="Zhao L."/>
            <person name="Wei J.T."/>
            <person name="Ye R.Z."/>
            <person name="Que T.C."/>
            <person name="Du C.H."/>
            <person name="Zhou Y.H."/>
            <person name="Cheng J.X."/>
            <person name="Dai P.F."/>
            <person name="Guo W.B."/>
            <person name="Han X.H."/>
            <person name="Huang E.J."/>
            <person name="Li L.F."/>
            <person name="Wei W."/>
            <person name="Gao Y.C."/>
            <person name="Liu J.Z."/>
            <person name="Shao H.Z."/>
            <person name="Wang X."/>
            <person name="Wang C.C."/>
            <person name="Yang T.C."/>
            <person name="Huo Q.B."/>
            <person name="Li W."/>
            <person name="Chen H.Y."/>
            <person name="Chen S.E."/>
            <person name="Zhou L.G."/>
            <person name="Ni X.B."/>
            <person name="Tian J.H."/>
            <person name="Sheng Y."/>
            <person name="Liu T."/>
            <person name="Pan Y.S."/>
            <person name="Xia L.Y."/>
            <person name="Li J."/>
            <person name="Zhao F."/>
            <person name="Cao W.C."/>
        </authorList>
    </citation>
    <scope>NUCLEOTIDE SEQUENCE [LARGE SCALE GENOMIC DNA]</scope>
    <source>
        <strain evidence="1">HaeL-2018</strain>
    </source>
</reference>
<dbReference type="VEuPathDB" id="VectorBase:HLOH_058095"/>
<proteinExistence type="predicted"/>
<comment type="caution">
    <text evidence="1">The sequence shown here is derived from an EMBL/GenBank/DDBJ whole genome shotgun (WGS) entry which is preliminary data.</text>
</comment>
<keyword evidence="2" id="KW-1185">Reference proteome</keyword>
<evidence type="ECO:0000313" key="1">
    <source>
        <dbReference type="EMBL" id="KAH9378930.1"/>
    </source>
</evidence>
<gene>
    <name evidence="1" type="ORF">HPB48_007528</name>
</gene>
<sequence>MYSRKKGLLVYVVDDEAPWRMYSVCFKADLSVTVHVMKSAIKKVGANVCVPETATIKRDIAQLLEGIEKWDGGMKINSVAELYEAVCLVLNLLSTSQEEDGADCIRFLKEQITLYLARNSADATRLIT</sequence>
<dbReference type="EMBL" id="JABSTR010000009">
    <property type="protein sequence ID" value="KAH9378930.1"/>
    <property type="molecule type" value="Genomic_DNA"/>
</dbReference>
<evidence type="ECO:0000313" key="2">
    <source>
        <dbReference type="Proteomes" id="UP000821853"/>
    </source>
</evidence>
<organism evidence="1 2">
    <name type="scientific">Haemaphysalis longicornis</name>
    <name type="common">Bush tick</name>
    <dbReference type="NCBI Taxonomy" id="44386"/>
    <lineage>
        <taxon>Eukaryota</taxon>
        <taxon>Metazoa</taxon>
        <taxon>Ecdysozoa</taxon>
        <taxon>Arthropoda</taxon>
        <taxon>Chelicerata</taxon>
        <taxon>Arachnida</taxon>
        <taxon>Acari</taxon>
        <taxon>Parasitiformes</taxon>
        <taxon>Ixodida</taxon>
        <taxon>Ixodoidea</taxon>
        <taxon>Ixodidae</taxon>
        <taxon>Haemaphysalinae</taxon>
        <taxon>Haemaphysalis</taxon>
    </lineage>
</organism>
<protein>
    <submittedName>
        <fullName evidence="1">Uncharacterized protein</fullName>
    </submittedName>
</protein>